<protein>
    <submittedName>
        <fullName evidence="2">Uncharacterized protein</fullName>
    </submittedName>
</protein>
<comment type="caution">
    <text evidence="2">The sequence shown here is derived from an EMBL/GenBank/DDBJ whole genome shotgun (WGS) entry which is preliminary data.</text>
</comment>
<evidence type="ECO:0000313" key="3">
    <source>
        <dbReference type="Proteomes" id="UP000477070"/>
    </source>
</evidence>
<sequence>MGEPLNSIPQHSFNIVPEYHLESKWGDLDIFLRYQGRFRAPTPTPTGKRKCSGTAFAGGKIL</sequence>
<gene>
    <name evidence="2" type="ORF">DCO61_10495</name>
</gene>
<organism evidence="2 3">
    <name type="scientific">Helicobacter saguini</name>
    <dbReference type="NCBI Taxonomy" id="1548018"/>
    <lineage>
        <taxon>Bacteria</taxon>
        <taxon>Pseudomonadati</taxon>
        <taxon>Campylobacterota</taxon>
        <taxon>Epsilonproteobacteria</taxon>
        <taxon>Campylobacterales</taxon>
        <taxon>Helicobacteraceae</taxon>
        <taxon>Helicobacter</taxon>
    </lineage>
</organism>
<proteinExistence type="predicted"/>
<dbReference type="RefSeq" id="WP_052062636.1">
    <property type="nucleotide sequence ID" value="NZ_JRMP02000016.1"/>
</dbReference>
<evidence type="ECO:0000256" key="1">
    <source>
        <dbReference type="SAM" id="MobiDB-lite"/>
    </source>
</evidence>
<evidence type="ECO:0000313" key="2">
    <source>
        <dbReference type="EMBL" id="MWV70409.1"/>
    </source>
</evidence>
<dbReference type="Proteomes" id="UP000477070">
    <property type="component" value="Unassembled WGS sequence"/>
</dbReference>
<feature type="region of interest" description="Disordered" evidence="1">
    <location>
        <begin position="42"/>
        <end position="62"/>
    </location>
</feature>
<dbReference type="AlphaFoldDB" id="A0A6B0HN07"/>
<accession>A0A6B0HN07</accession>
<dbReference type="EMBL" id="QBIU01000002">
    <property type="protein sequence ID" value="MWV70409.1"/>
    <property type="molecule type" value="Genomic_DNA"/>
</dbReference>
<name>A0A6B0HN07_9HELI</name>
<reference evidence="2 3" key="1">
    <citation type="submission" date="2019-12" db="EMBL/GenBank/DDBJ databases">
        <title>Multi-Generational Helicobacter saguini Isolates.</title>
        <authorList>
            <person name="Mannion A."/>
            <person name="Shen Z."/>
            <person name="Fox J.G."/>
        </authorList>
    </citation>
    <scope>NUCLEOTIDE SEQUENCE [LARGE SCALE GENOMIC DNA]</scope>
    <source>
        <strain evidence="3">16-048 (F4)</strain>
    </source>
</reference>